<organism evidence="1 2">
    <name type="scientific">Leifsonella bigeumensis</name>
    <dbReference type="NCBI Taxonomy" id="433643"/>
    <lineage>
        <taxon>Bacteria</taxon>
        <taxon>Bacillati</taxon>
        <taxon>Actinomycetota</taxon>
        <taxon>Actinomycetes</taxon>
        <taxon>Micrococcales</taxon>
        <taxon>Microbacteriaceae</taxon>
        <taxon>Leifsonella</taxon>
    </lineage>
</organism>
<name>A0ABP7FGZ6_9MICO</name>
<comment type="caution">
    <text evidence="1">The sequence shown here is derived from an EMBL/GenBank/DDBJ whole genome shotgun (WGS) entry which is preliminary data.</text>
</comment>
<dbReference type="RefSeq" id="WP_344755030.1">
    <property type="nucleotide sequence ID" value="NZ_BAABAE010000003.1"/>
</dbReference>
<evidence type="ECO:0000313" key="2">
    <source>
        <dbReference type="Proteomes" id="UP001501004"/>
    </source>
</evidence>
<keyword evidence="2" id="KW-1185">Reference proteome</keyword>
<dbReference type="Proteomes" id="UP001501004">
    <property type="component" value="Unassembled WGS sequence"/>
</dbReference>
<evidence type="ECO:0008006" key="3">
    <source>
        <dbReference type="Google" id="ProtNLM"/>
    </source>
</evidence>
<proteinExistence type="predicted"/>
<reference evidence="2" key="1">
    <citation type="journal article" date="2019" name="Int. J. Syst. Evol. Microbiol.">
        <title>The Global Catalogue of Microorganisms (GCM) 10K type strain sequencing project: providing services to taxonomists for standard genome sequencing and annotation.</title>
        <authorList>
            <consortium name="The Broad Institute Genomics Platform"/>
            <consortium name="The Broad Institute Genome Sequencing Center for Infectious Disease"/>
            <person name="Wu L."/>
            <person name="Ma J."/>
        </authorList>
    </citation>
    <scope>NUCLEOTIDE SEQUENCE [LARGE SCALE GENOMIC DNA]</scope>
    <source>
        <strain evidence="2">JCM 16949</strain>
    </source>
</reference>
<dbReference type="EMBL" id="BAABAE010000003">
    <property type="protein sequence ID" value="GAA3739234.1"/>
    <property type="molecule type" value="Genomic_DNA"/>
</dbReference>
<accession>A0ABP7FGZ6</accession>
<protein>
    <recommendedName>
        <fullName evidence="3">DUF4287 domain-containing protein</fullName>
    </recommendedName>
</protein>
<sequence length="179" mass="19146">MAAVSPQKMSDERMLEATGRVRADWHALLDAAGARDWAHPRIARWLVEEHGIDGWWAQGVTVGFEQAIGRRLPGQRADGTFEASVTKTLGAAREAVLDQVIAILVEQLGEPASLSPDSLYSTARWKIADETVVAAISEPKPGKTLVALTRSRILDGETLDAAKSELRGILGRLGPSGGG</sequence>
<evidence type="ECO:0000313" key="1">
    <source>
        <dbReference type="EMBL" id="GAA3739234.1"/>
    </source>
</evidence>
<gene>
    <name evidence="1" type="ORF">GCM10022239_13500</name>
</gene>